<keyword evidence="4 6" id="KW-1133">Transmembrane helix</keyword>
<evidence type="ECO:0000256" key="6">
    <source>
        <dbReference type="SAM" id="Phobius"/>
    </source>
</evidence>
<dbReference type="InterPro" id="IPR011701">
    <property type="entry name" value="MFS"/>
</dbReference>
<feature type="transmembrane region" description="Helical" evidence="6">
    <location>
        <begin position="133"/>
        <end position="155"/>
    </location>
</feature>
<evidence type="ECO:0000313" key="8">
    <source>
        <dbReference type="Proteomes" id="UP000095329"/>
    </source>
</evidence>
<dbReference type="InterPro" id="IPR036259">
    <property type="entry name" value="MFS_trans_sf"/>
</dbReference>
<dbReference type="PANTHER" id="PTHR23513:SF11">
    <property type="entry name" value="STAPHYLOFERRIN A TRANSPORTER"/>
    <property type="match status" value="1"/>
</dbReference>
<evidence type="ECO:0000256" key="4">
    <source>
        <dbReference type="ARBA" id="ARBA00022989"/>
    </source>
</evidence>
<keyword evidence="2" id="KW-1003">Cell membrane</keyword>
<dbReference type="SUPFAM" id="SSF103473">
    <property type="entry name" value="MFS general substrate transporter"/>
    <property type="match status" value="1"/>
</dbReference>
<dbReference type="eggNOG" id="COG2814">
    <property type="taxonomic scope" value="Bacteria"/>
</dbReference>
<evidence type="ECO:0000256" key="5">
    <source>
        <dbReference type="ARBA" id="ARBA00023136"/>
    </source>
</evidence>
<feature type="transmembrane region" description="Helical" evidence="6">
    <location>
        <begin position="99"/>
        <end position="121"/>
    </location>
</feature>
<feature type="transmembrane region" description="Helical" evidence="6">
    <location>
        <begin position="361"/>
        <end position="382"/>
    </location>
</feature>
<comment type="caution">
    <text evidence="7">The sequence shown here is derived from an EMBL/GenBank/DDBJ whole genome shotgun (WGS) entry which is preliminary data.</text>
</comment>
<evidence type="ECO:0008006" key="9">
    <source>
        <dbReference type="Google" id="ProtNLM"/>
    </source>
</evidence>
<accession>A0A1D3DLG0</accession>
<evidence type="ECO:0000256" key="2">
    <source>
        <dbReference type="ARBA" id="ARBA00022475"/>
    </source>
</evidence>
<dbReference type="GO" id="GO:0005886">
    <property type="term" value="C:plasma membrane"/>
    <property type="evidence" value="ECO:0007669"/>
    <property type="project" value="UniProtKB-SubCell"/>
</dbReference>
<keyword evidence="3 6" id="KW-0812">Transmembrane</keyword>
<feature type="transmembrane region" description="Helical" evidence="6">
    <location>
        <begin position="212"/>
        <end position="238"/>
    </location>
</feature>
<keyword evidence="5 6" id="KW-0472">Membrane</keyword>
<dbReference type="Proteomes" id="UP000095329">
    <property type="component" value="Unassembled WGS sequence"/>
</dbReference>
<evidence type="ECO:0000313" key="7">
    <source>
        <dbReference type="EMBL" id="OEJ93159.1"/>
    </source>
</evidence>
<dbReference type="GO" id="GO:0022857">
    <property type="term" value="F:transmembrane transporter activity"/>
    <property type="evidence" value="ECO:0007669"/>
    <property type="project" value="InterPro"/>
</dbReference>
<dbReference type="Pfam" id="PF07690">
    <property type="entry name" value="MFS_1"/>
    <property type="match status" value="1"/>
</dbReference>
<comment type="subcellular location">
    <subcellularLocation>
        <location evidence="1">Cell membrane</location>
        <topology evidence="1">Multi-pass membrane protein</topology>
    </subcellularLocation>
</comment>
<feature type="transmembrane region" description="Helical" evidence="6">
    <location>
        <begin position="283"/>
        <end position="308"/>
    </location>
</feature>
<evidence type="ECO:0000256" key="3">
    <source>
        <dbReference type="ARBA" id="ARBA00022692"/>
    </source>
</evidence>
<dbReference type="EMBL" id="ASHX02000001">
    <property type="protein sequence ID" value="OEJ93159.1"/>
    <property type="molecule type" value="Genomic_DNA"/>
</dbReference>
<gene>
    <name evidence="7" type="ORF">J116_000280</name>
</gene>
<sequence>MTGRRHGTAALLAVVVTTFVSTTGDAAASLALVLDAAADGQTWRVTEVFLADLLPPVFLAPAAGALVDRYDARRVWLAGSLGQAALFAAAALVDGFHLRVALLAVSGVLAVATSAACFALLPAMTGTGRIARANSWMTTATSAAALLGPGVGGAVHTSLGTAWILGFDALSFLAVAGAAAFAAPSRAVPPPAAEPLREPARRGFRLLRHNTVIGPLLPVLAVTILATAVEGVAGVFYLREVTASDSVYGLLLSAWALGSVPGALLAGWSRLDGRETLLVGGGAALMGAALLTEGLIPLTGVIAVAFLAGGFGNGAHNAGVRTLMHRHVPASDHGVAWACYRAMANTCVTVGYLLGTPDVLLGARTLILLSGAGTVLAALYAYHRLRPVPTGTRTTTAPRERHHEPSD</sequence>
<proteinExistence type="predicted"/>
<feature type="transmembrane region" description="Helical" evidence="6">
    <location>
        <begin position="48"/>
        <end position="67"/>
    </location>
</feature>
<name>A0A1D3DLG0_9ACTN</name>
<dbReference type="PANTHER" id="PTHR23513">
    <property type="entry name" value="INTEGRAL MEMBRANE EFFLUX PROTEIN-RELATED"/>
    <property type="match status" value="1"/>
</dbReference>
<dbReference type="AlphaFoldDB" id="A0A1D3DLG0"/>
<reference evidence="7 8" key="1">
    <citation type="journal article" date="2013" name="Genome Announc.">
        <title>Genome Sequence of Streptomyces violaceusniger Strain SPC6, a Halotolerant Streptomycete That Exhibits Rapid Growth and Development.</title>
        <authorList>
            <person name="Chen X."/>
            <person name="Zhang B."/>
            <person name="Zhang W."/>
            <person name="Wu X."/>
            <person name="Zhang M."/>
            <person name="Chen T."/>
            <person name="Liu G."/>
            <person name="Dyson P."/>
        </authorList>
    </citation>
    <scope>NUCLEOTIDE SEQUENCE [LARGE SCALE GENOMIC DNA]</scope>
    <source>
        <strain evidence="7 8">SPC6</strain>
    </source>
</reference>
<dbReference type="RefSeq" id="WP_023591382.1">
    <property type="nucleotide sequence ID" value="NZ_ASHX02000001.1"/>
</dbReference>
<dbReference type="STRING" id="1306406.J116_000280"/>
<dbReference type="Gene3D" id="1.20.1250.20">
    <property type="entry name" value="MFS general substrate transporter like domains"/>
    <property type="match status" value="1"/>
</dbReference>
<protein>
    <recommendedName>
        <fullName evidence="9">MFS transporter</fullName>
    </recommendedName>
</protein>
<organism evidence="7 8">
    <name type="scientific">Streptomyces thermolilacinus SPC6</name>
    <dbReference type="NCBI Taxonomy" id="1306406"/>
    <lineage>
        <taxon>Bacteria</taxon>
        <taxon>Bacillati</taxon>
        <taxon>Actinomycetota</taxon>
        <taxon>Actinomycetes</taxon>
        <taxon>Kitasatosporales</taxon>
        <taxon>Streptomycetaceae</taxon>
        <taxon>Streptomyces</taxon>
    </lineage>
</organism>
<dbReference type="OrthoDB" id="4024426at2"/>
<feature type="transmembrane region" description="Helical" evidence="6">
    <location>
        <begin position="74"/>
        <end position="93"/>
    </location>
</feature>
<dbReference type="CDD" id="cd06173">
    <property type="entry name" value="MFS_MefA_like"/>
    <property type="match status" value="1"/>
</dbReference>
<keyword evidence="8" id="KW-1185">Reference proteome</keyword>
<feature type="transmembrane region" description="Helical" evidence="6">
    <location>
        <begin position="250"/>
        <end position="271"/>
    </location>
</feature>
<evidence type="ECO:0000256" key="1">
    <source>
        <dbReference type="ARBA" id="ARBA00004651"/>
    </source>
</evidence>